<dbReference type="CDD" id="cd16917">
    <property type="entry name" value="HATPase_UhpB-NarQ-NarX-like"/>
    <property type="match status" value="1"/>
</dbReference>
<evidence type="ECO:0000259" key="20">
    <source>
        <dbReference type="PROSITE" id="PS50112"/>
    </source>
</evidence>
<evidence type="ECO:0000256" key="12">
    <source>
        <dbReference type="ARBA" id="ARBA00022777"/>
    </source>
</evidence>
<keyword evidence="9" id="KW-0808">Transferase</keyword>
<evidence type="ECO:0000313" key="23">
    <source>
        <dbReference type="Proteomes" id="UP001179121"/>
    </source>
</evidence>
<dbReference type="SMART" id="SM00091">
    <property type="entry name" value="PAS"/>
    <property type="match status" value="2"/>
</dbReference>
<evidence type="ECO:0000256" key="9">
    <source>
        <dbReference type="ARBA" id="ARBA00022679"/>
    </source>
</evidence>
<comment type="catalytic activity">
    <reaction evidence="1">
        <text>ATP + protein L-histidine = ADP + protein N-phospho-L-histidine.</text>
        <dbReference type="EC" id="2.7.13.3"/>
    </reaction>
</comment>
<dbReference type="SMART" id="SM00086">
    <property type="entry name" value="PAC"/>
    <property type="match status" value="2"/>
</dbReference>
<dbReference type="InterPro" id="IPR005467">
    <property type="entry name" value="His_kinase_dom"/>
</dbReference>
<comment type="cofactor">
    <cofactor evidence="2">
        <name>[4Fe-4S] cluster</name>
        <dbReference type="ChEBI" id="CHEBI:49883"/>
    </cofactor>
</comment>
<dbReference type="GO" id="GO:0005737">
    <property type="term" value="C:cytoplasm"/>
    <property type="evidence" value="ECO:0007669"/>
    <property type="project" value="UniProtKB-SubCell"/>
</dbReference>
<evidence type="ECO:0000256" key="14">
    <source>
        <dbReference type="ARBA" id="ARBA00023004"/>
    </source>
</evidence>
<evidence type="ECO:0000256" key="11">
    <source>
        <dbReference type="ARBA" id="ARBA00022741"/>
    </source>
</evidence>
<dbReference type="InterPro" id="IPR013655">
    <property type="entry name" value="PAS_fold_3"/>
</dbReference>
<evidence type="ECO:0000256" key="7">
    <source>
        <dbReference type="ARBA" id="ARBA00022490"/>
    </source>
</evidence>
<dbReference type="InterPro" id="IPR001610">
    <property type="entry name" value="PAC"/>
</dbReference>
<dbReference type="PRINTS" id="PR00344">
    <property type="entry name" value="BCTRLSENSOR"/>
</dbReference>
<keyword evidence="12 22" id="KW-0418">Kinase</keyword>
<evidence type="ECO:0000256" key="10">
    <source>
        <dbReference type="ARBA" id="ARBA00022723"/>
    </source>
</evidence>
<evidence type="ECO:0000256" key="2">
    <source>
        <dbReference type="ARBA" id="ARBA00001966"/>
    </source>
</evidence>
<dbReference type="EMBL" id="OX365700">
    <property type="protein sequence ID" value="CAI4031476.1"/>
    <property type="molecule type" value="Genomic_DNA"/>
</dbReference>
<dbReference type="Gene3D" id="3.30.450.20">
    <property type="entry name" value="PAS domain"/>
    <property type="match status" value="2"/>
</dbReference>
<accession>A0AA86MYP2</accession>
<dbReference type="KEGG" id="nti:DNFV4_01898"/>
<evidence type="ECO:0000256" key="5">
    <source>
        <dbReference type="ARBA" id="ARBA00017322"/>
    </source>
</evidence>
<organism evidence="22 23">
    <name type="scientific">Nitrospira tepida</name>
    <dbReference type="NCBI Taxonomy" id="2973512"/>
    <lineage>
        <taxon>Bacteria</taxon>
        <taxon>Pseudomonadati</taxon>
        <taxon>Nitrospirota</taxon>
        <taxon>Nitrospiria</taxon>
        <taxon>Nitrospirales</taxon>
        <taxon>Nitrospiraceae</taxon>
        <taxon>Nitrospira</taxon>
    </lineage>
</organism>
<dbReference type="InterPro" id="IPR004358">
    <property type="entry name" value="Sig_transdc_His_kin-like_C"/>
</dbReference>
<name>A0AA86MYP2_9BACT</name>
<evidence type="ECO:0000256" key="16">
    <source>
        <dbReference type="ARBA" id="ARBA00023014"/>
    </source>
</evidence>
<keyword evidence="14" id="KW-0408">Iron</keyword>
<dbReference type="GO" id="GO:0000155">
    <property type="term" value="F:phosphorelay sensor kinase activity"/>
    <property type="evidence" value="ECO:0007669"/>
    <property type="project" value="InterPro"/>
</dbReference>
<dbReference type="RefSeq" id="WP_289268389.1">
    <property type="nucleotide sequence ID" value="NZ_OX365700.1"/>
</dbReference>
<dbReference type="SMART" id="SM00387">
    <property type="entry name" value="HATPase_c"/>
    <property type="match status" value="1"/>
</dbReference>
<evidence type="ECO:0000256" key="15">
    <source>
        <dbReference type="ARBA" id="ARBA00023012"/>
    </source>
</evidence>
<dbReference type="NCBIfam" id="TIGR00229">
    <property type="entry name" value="sensory_box"/>
    <property type="match status" value="2"/>
</dbReference>
<dbReference type="GO" id="GO:0005524">
    <property type="term" value="F:ATP binding"/>
    <property type="evidence" value="ECO:0007669"/>
    <property type="project" value="UniProtKB-KW"/>
</dbReference>
<evidence type="ECO:0000256" key="18">
    <source>
        <dbReference type="ARBA" id="ARBA00030800"/>
    </source>
</evidence>
<gene>
    <name evidence="22" type="ORF">DNFV4_01898</name>
</gene>
<reference evidence="22" key="1">
    <citation type="submission" date="2022-10" db="EMBL/GenBank/DDBJ databases">
        <authorList>
            <person name="Koch H."/>
        </authorList>
    </citation>
    <scope>NUCLEOTIDE SEQUENCE</scope>
    <source>
        <strain evidence="22">DNF</strain>
    </source>
</reference>
<dbReference type="GO" id="GO:0046872">
    <property type="term" value="F:metal ion binding"/>
    <property type="evidence" value="ECO:0007669"/>
    <property type="project" value="UniProtKB-KW"/>
</dbReference>
<evidence type="ECO:0000256" key="1">
    <source>
        <dbReference type="ARBA" id="ARBA00000085"/>
    </source>
</evidence>
<dbReference type="PROSITE" id="PS50113">
    <property type="entry name" value="PAC"/>
    <property type="match status" value="1"/>
</dbReference>
<dbReference type="SUPFAM" id="SSF55785">
    <property type="entry name" value="PYP-like sensor domain (PAS domain)"/>
    <property type="match status" value="2"/>
</dbReference>
<sequence>MIDRGFATDHVERRSGRGVTDDLQHTSLLRRWAEAFWHEWEQTAQAGRALEGLLIALVLAIFALDVELPRGAAPEFLYSGAIYFSLWSRRRGFPVLMTCGCTIFTVLGAGLSAPGTLLWVDLANRFFATVVMWITLELGVTRREAHQALQQSHAELESMVRQRTAELSHAIEALQAELAQRTEAERLLAESREEYRMLFEHAPYPMWVVDLETLQFLDVNETAVRHYGYSREEFLAMTIKDIRPPEDIPRLLQALQTVKDTPRAEGVWRHRKKDGSLIDVELGLYSLDYAGRRARLTVVNDVTESKRLLDRLTESEERFRKVFDEAPIGMGIVGTDGRFLRVNGALCSMVGYAESELTVKTFSEITHPDDLEHDLRLAQEVFEGIRRSYQIEKRYLTKSGGVVWGHLTVAVLREGNGKPGYALGMIKNISERKRAEAIRTRLLNKIMVVQEEERRHVARELHDGIGQILTGLAVGLRSLEDGTRPELLVPQARRLRQVATDAVEEVRRIARGLRPSVLDDLGLEEALRQYVWDYIRSYGIEADVQFMGEKHSRLPNVVETALYRIIQEAMTNAAKHAAARHVSVVLHRGDSVVTTIIEDDGCGFEGEGTVSGGPSGLGIPGMRERASLLNGTVEIESSPGKGTTIYVWIPVKEGAP</sequence>
<evidence type="ECO:0000256" key="8">
    <source>
        <dbReference type="ARBA" id="ARBA00022553"/>
    </source>
</evidence>
<feature type="domain" description="PAC" evidence="21">
    <location>
        <begin position="389"/>
        <end position="441"/>
    </location>
</feature>
<dbReference type="InterPro" id="IPR050482">
    <property type="entry name" value="Sensor_HK_TwoCompSys"/>
</dbReference>
<dbReference type="GO" id="GO:0051539">
    <property type="term" value="F:4 iron, 4 sulfur cluster binding"/>
    <property type="evidence" value="ECO:0007669"/>
    <property type="project" value="UniProtKB-KW"/>
</dbReference>
<dbReference type="InterPro" id="IPR000700">
    <property type="entry name" value="PAS-assoc_C"/>
</dbReference>
<protein>
    <recommendedName>
        <fullName evidence="5">Oxygen sensor histidine kinase NreB</fullName>
        <ecNumber evidence="4">2.7.13.3</ecNumber>
    </recommendedName>
    <alternativeName>
        <fullName evidence="18">Nitrogen regulation protein B</fullName>
    </alternativeName>
</protein>
<dbReference type="InterPro" id="IPR011712">
    <property type="entry name" value="Sig_transdc_His_kin_sub3_dim/P"/>
</dbReference>
<keyword evidence="15" id="KW-0902">Two-component regulatory system</keyword>
<dbReference type="Gene3D" id="1.20.5.1930">
    <property type="match status" value="1"/>
</dbReference>
<evidence type="ECO:0000256" key="4">
    <source>
        <dbReference type="ARBA" id="ARBA00012438"/>
    </source>
</evidence>
<dbReference type="PROSITE" id="PS50112">
    <property type="entry name" value="PAS"/>
    <property type="match status" value="2"/>
</dbReference>
<comment type="function">
    <text evidence="17">Member of the two-component regulatory system NreB/NreC involved in the control of dissimilatory nitrate/nitrite reduction in response to oxygen. NreB functions as a direct oxygen sensor histidine kinase which is autophosphorylated, in the absence of oxygen, probably at the conserved histidine residue, and transfers its phosphate group probably to a conserved aspartate residue of NreC. NreB/NreC activates the expression of the nitrate (narGHJI) and nitrite (nir) reductase operons, as well as the putative nitrate transporter gene narT.</text>
</comment>
<dbReference type="InterPro" id="IPR035965">
    <property type="entry name" value="PAS-like_dom_sf"/>
</dbReference>
<dbReference type="Pfam" id="PF02518">
    <property type="entry name" value="HATPase_c"/>
    <property type="match status" value="1"/>
</dbReference>
<keyword evidence="11" id="KW-0547">Nucleotide-binding</keyword>
<evidence type="ECO:0000256" key="6">
    <source>
        <dbReference type="ARBA" id="ARBA00022485"/>
    </source>
</evidence>
<feature type="domain" description="Histidine kinase" evidence="19">
    <location>
        <begin position="456"/>
        <end position="653"/>
    </location>
</feature>
<evidence type="ECO:0000256" key="13">
    <source>
        <dbReference type="ARBA" id="ARBA00022840"/>
    </source>
</evidence>
<evidence type="ECO:0000256" key="17">
    <source>
        <dbReference type="ARBA" id="ARBA00024827"/>
    </source>
</evidence>
<proteinExistence type="predicted"/>
<evidence type="ECO:0000313" key="22">
    <source>
        <dbReference type="EMBL" id="CAI4031476.1"/>
    </source>
</evidence>
<dbReference type="Pfam" id="PF08447">
    <property type="entry name" value="PAS_3"/>
    <property type="match status" value="2"/>
</dbReference>
<keyword evidence="16" id="KW-0411">Iron-sulfur</keyword>
<keyword evidence="6" id="KW-0004">4Fe-4S</keyword>
<dbReference type="Pfam" id="PF07730">
    <property type="entry name" value="HisKA_3"/>
    <property type="match status" value="1"/>
</dbReference>
<keyword evidence="23" id="KW-1185">Reference proteome</keyword>
<feature type="domain" description="PAS" evidence="20">
    <location>
        <begin position="191"/>
        <end position="262"/>
    </location>
</feature>
<evidence type="ECO:0000256" key="3">
    <source>
        <dbReference type="ARBA" id="ARBA00004496"/>
    </source>
</evidence>
<comment type="subcellular location">
    <subcellularLocation>
        <location evidence="3">Cytoplasm</location>
    </subcellularLocation>
</comment>
<feature type="domain" description="PAS" evidence="20">
    <location>
        <begin position="315"/>
        <end position="385"/>
    </location>
</feature>
<keyword evidence="7" id="KW-0963">Cytoplasm</keyword>
<dbReference type="Gene3D" id="3.30.565.10">
    <property type="entry name" value="Histidine kinase-like ATPase, C-terminal domain"/>
    <property type="match status" value="1"/>
</dbReference>
<dbReference type="InterPro" id="IPR036890">
    <property type="entry name" value="HATPase_C_sf"/>
</dbReference>
<dbReference type="EC" id="2.7.13.3" evidence="4"/>
<dbReference type="GO" id="GO:0046983">
    <property type="term" value="F:protein dimerization activity"/>
    <property type="evidence" value="ECO:0007669"/>
    <property type="project" value="InterPro"/>
</dbReference>
<evidence type="ECO:0000259" key="19">
    <source>
        <dbReference type="PROSITE" id="PS50109"/>
    </source>
</evidence>
<evidence type="ECO:0000259" key="21">
    <source>
        <dbReference type="PROSITE" id="PS50113"/>
    </source>
</evidence>
<keyword evidence="10" id="KW-0479">Metal-binding</keyword>
<dbReference type="PANTHER" id="PTHR24421">
    <property type="entry name" value="NITRATE/NITRITE SENSOR PROTEIN NARX-RELATED"/>
    <property type="match status" value="1"/>
</dbReference>
<keyword evidence="13" id="KW-0067">ATP-binding</keyword>
<dbReference type="SUPFAM" id="SSF55874">
    <property type="entry name" value="ATPase domain of HSP90 chaperone/DNA topoisomerase II/histidine kinase"/>
    <property type="match status" value="1"/>
</dbReference>
<dbReference type="CDD" id="cd00130">
    <property type="entry name" value="PAS"/>
    <property type="match status" value="2"/>
</dbReference>
<dbReference type="InterPro" id="IPR000014">
    <property type="entry name" value="PAS"/>
</dbReference>
<dbReference type="Proteomes" id="UP001179121">
    <property type="component" value="Chromosome"/>
</dbReference>
<dbReference type="GO" id="GO:0016020">
    <property type="term" value="C:membrane"/>
    <property type="evidence" value="ECO:0007669"/>
    <property type="project" value="InterPro"/>
</dbReference>
<dbReference type="PANTHER" id="PTHR24421:SF10">
    <property type="entry name" value="NITRATE_NITRITE SENSOR PROTEIN NARQ"/>
    <property type="match status" value="1"/>
</dbReference>
<dbReference type="InterPro" id="IPR003594">
    <property type="entry name" value="HATPase_dom"/>
</dbReference>
<dbReference type="AlphaFoldDB" id="A0AA86MYP2"/>
<keyword evidence="8" id="KW-0597">Phosphoprotein</keyword>
<dbReference type="PROSITE" id="PS50109">
    <property type="entry name" value="HIS_KIN"/>
    <property type="match status" value="1"/>
</dbReference>